<organism evidence="4 5">
    <name type="scientific">Undibacterium baiyunense</name>
    <dbReference type="NCBI Taxonomy" id="2828731"/>
    <lineage>
        <taxon>Bacteria</taxon>
        <taxon>Pseudomonadati</taxon>
        <taxon>Pseudomonadota</taxon>
        <taxon>Betaproteobacteria</taxon>
        <taxon>Burkholderiales</taxon>
        <taxon>Oxalobacteraceae</taxon>
        <taxon>Undibacterium</taxon>
    </lineage>
</organism>
<dbReference type="Proteomes" id="UP000680158">
    <property type="component" value="Unassembled WGS sequence"/>
</dbReference>
<feature type="domain" description="Phosphoribosyltransferase" evidence="2">
    <location>
        <begin position="137"/>
        <end position="234"/>
    </location>
</feature>
<dbReference type="SUPFAM" id="SSF53271">
    <property type="entry name" value="PRTase-like"/>
    <property type="match status" value="1"/>
</dbReference>
<dbReference type="EMBL" id="JAGSPM010000013">
    <property type="protein sequence ID" value="MBR7748224.1"/>
    <property type="molecule type" value="Genomic_DNA"/>
</dbReference>
<proteinExistence type="inferred from homology"/>
<dbReference type="AlphaFoldDB" id="A0A941DG85"/>
<dbReference type="InterPro" id="IPR044005">
    <property type="entry name" value="DZR_2"/>
</dbReference>
<evidence type="ECO:0000256" key="1">
    <source>
        <dbReference type="ARBA" id="ARBA00008007"/>
    </source>
</evidence>
<dbReference type="InterPro" id="IPR051910">
    <property type="entry name" value="ComF/GntX_DNA_util-trans"/>
</dbReference>
<dbReference type="RefSeq" id="WP_212685550.1">
    <property type="nucleotide sequence ID" value="NZ_JAGSPM010000013.1"/>
</dbReference>
<accession>A0A941DG85</accession>
<evidence type="ECO:0000259" key="3">
    <source>
        <dbReference type="Pfam" id="PF18912"/>
    </source>
</evidence>
<dbReference type="PANTHER" id="PTHR47505:SF1">
    <property type="entry name" value="DNA UTILIZATION PROTEIN YHGH"/>
    <property type="match status" value="1"/>
</dbReference>
<feature type="domain" description="Double zinc ribbon" evidence="3">
    <location>
        <begin position="5"/>
        <end position="59"/>
    </location>
</feature>
<dbReference type="InterPro" id="IPR000836">
    <property type="entry name" value="PRTase_dom"/>
</dbReference>
<evidence type="ECO:0000313" key="4">
    <source>
        <dbReference type="EMBL" id="MBR7748224.1"/>
    </source>
</evidence>
<reference evidence="4 5" key="1">
    <citation type="submission" date="2021-04" db="EMBL/GenBank/DDBJ databases">
        <title>novel species isolated from subtropical streams in China.</title>
        <authorList>
            <person name="Lu H."/>
        </authorList>
    </citation>
    <scope>NUCLEOTIDE SEQUENCE [LARGE SCALE GENOMIC DNA]</scope>
    <source>
        <strain evidence="4 5">BYS107W</strain>
    </source>
</reference>
<comment type="caution">
    <text evidence="4">The sequence shown here is derived from an EMBL/GenBank/DDBJ whole genome shotgun (WGS) entry which is preliminary data.</text>
</comment>
<dbReference type="CDD" id="cd06223">
    <property type="entry name" value="PRTases_typeI"/>
    <property type="match status" value="1"/>
</dbReference>
<dbReference type="Gene3D" id="3.40.50.2020">
    <property type="match status" value="1"/>
</dbReference>
<sequence length="236" mass="26742">MQNYLHYFLPTYCALCKNASKIGICSACQEDFINDQQHRCSICAIPIVDQKAKICGRCLKSPPHFDTTITCTDYHAPIDSIVLGLKFAGNLSYASIIAQQLQDRIKHQLNSQNNLAAIICPVPLSPQRLRTRGFNQALEIARPLSKQLAIPLQAQLLWRIKDTQQQSRLHPDERYQNVQHAFAINPRLMHLIEGQHFGLIDDVMTTGTTLNEIAKLLKRYGAARVSNYVFARTNRD</sequence>
<dbReference type="InterPro" id="IPR029057">
    <property type="entry name" value="PRTase-like"/>
</dbReference>
<evidence type="ECO:0000313" key="5">
    <source>
        <dbReference type="Proteomes" id="UP000680158"/>
    </source>
</evidence>
<keyword evidence="5" id="KW-1185">Reference proteome</keyword>
<protein>
    <submittedName>
        <fullName evidence="4">ComF family protein</fullName>
    </submittedName>
</protein>
<dbReference type="PANTHER" id="PTHR47505">
    <property type="entry name" value="DNA UTILIZATION PROTEIN YHGH"/>
    <property type="match status" value="1"/>
</dbReference>
<comment type="similarity">
    <text evidence="1">Belongs to the ComF/GntX family.</text>
</comment>
<dbReference type="Pfam" id="PF18912">
    <property type="entry name" value="DZR_2"/>
    <property type="match status" value="1"/>
</dbReference>
<dbReference type="Pfam" id="PF00156">
    <property type="entry name" value="Pribosyltran"/>
    <property type="match status" value="1"/>
</dbReference>
<evidence type="ECO:0000259" key="2">
    <source>
        <dbReference type="Pfam" id="PF00156"/>
    </source>
</evidence>
<name>A0A941DG85_9BURK</name>
<gene>
    <name evidence="4" type="ORF">KDM92_16695</name>
</gene>